<keyword evidence="2" id="KW-0479">Metal-binding</keyword>
<evidence type="ECO:0000256" key="3">
    <source>
        <dbReference type="ARBA" id="ARBA00023002"/>
    </source>
</evidence>
<dbReference type="InterPro" id="IPR004017">
    <property type="entry name" value="Cys_rich_dom"/>
</dbReference>
<accession>A0A448V1Z1</accession>
<dbReference type="Pfam" id="PF02754">
    <property type="entry name" value="CCG"/>
    <property type="match status" value="2"/>
</dbReference>
<keyword evidence="1" id="KW-0004">4Fe-4S</keyword>
<dbReference type="PROSITE" id="PS51379">
    <property type="entry name" value="4FE4S_FER_2"/>
    <property type="match status" value="1"/>
</dbReference>
<dbReference type="GO" id="GO:0005886">
    <property type="term" value="C:plasma membrane"/>
    <property type="evidence" value="ECO:0007669"/>
    <property type="project" value="TreeGrafter"/>
</dbReference>
<sequence length="317" mass="36104">MIEYAKRECIHCKRCTKLCPFLSHYEIDLSEFAGREELAGECYLCDNCKRACPKDISGREISMEFRKASPLPHRLVRFQKDPYLFRNLQKNNTKDLLFLGCNYPGVFPMTVRKLVEICAERGVDFSVDCCRKPIADTGYPLSTDSMFQNLRDRGIERLICCCPNCYNTLQGRSEIEVISIYRYLDEEGLLTPIGREGLPVYIPCGDREHRDFYAAIEPYLTAPRFPYESLHCCGLGGGAAKRNAAVANAVRENFIARNREVEEIWTYCASCAIAFQGYGLEHIVNFLSVFLGVDESPSPRYFKNVISMKGVSHASLR</sequence>
<evidence type="ECO:0000313" key="8">
    <source>
        <dbReference type="Proteomes" id="UP000269544"/>
    </source>
</evidence>
<dbReference type="KEGG" id="piv:NCTC13079_01033"/>
<keyword evidence="5" id="KW-0411">Iron-sulfur</keyword>
<dbReference type="AlphaFoldDB" id="A0A448V1Z1"/>
<evidence type="ECO:0000256" key="1">
    <source>
        <dbReference type="ARBA" id="ARBA00022485"/>
    </source>
</evidence>
<keyword evidence="8" id="KW-1185">Reference proteome</keyword>
<dbReference type="Pfam" id="PF13187">
    <property type="entry name" value="Fer4_9"/>
    <property type="match status" value="1"/>
</dbReference>
<dbReference type="RefSeq" id="WP_126465603.1">
    <property type="nucleotide sequence ID" value="NZ_JAUSWF010000003.1"/>
</dbReference>
<dbReference type="PROSITE" id="PS00198">
    <property type="entry name" value="4FE4S_FER_1"/>
    <property type="match status" value="1"/>
</dbReference>
<dbReference type="InterPro" id="IPR017900">
    <property type="entry name" value="4Fe4S_Fe_S_CS"/>
</dbReference>
<keyword evidence="4" id="KW-0408">Iron</keyword>
<evidence type="ECO:0000256" key="5">
    <source>
        <dbReference type="ARBA" id="ARBA00023014"/>
    </source>
</evidence>
<organism evidence="7 8">
    <name type="scientific">Aedoeadaptatus ivorii</name>
    <dbReference type="NCBI Taxonomy" id="54006"/>
    <lineage>
        <taxon>Bacteria</taxon>
        <taxon>Bacillati</taxon>
        <taxon>Bacillota</taxon>
        <taxon>Tissierellia</taxon>
        <taxon>Tissierellales</taxon>
        <taxon>Peptoniphilaceae</taxon>
        <taxon>Aedoeadaptatus</taxon>
    </lineage>
</organism>
<gene>
    <name evidence="7" type="ORF">NCTC13079_01033</name>
</gene>
<dbReference type="InterPro" id="IPR051460">
    <property type="entry name" value="HdrC_iron-sulfur_subunit"/>
</dbReference>
<evidence type="ECO:0000256" key="2">
    <source>
        <dbReference type="ARBA" id="ARBA00022723"/>
    </source>
</evidence>
<dbReference type="GO" id="GO:0046872">
    <property type="term" value="F:metal ion binding"/>
    <property type="evidence" value="ECO:0007669"/>
    <property type="project" value="UniProtKB-KW"/>
</dbReference>
<dbReference type="PANTHER" id="PTHR43255:SF1">
    <property type="entry name" value="IRON-SULFUR-BINDING OXIDOREDUCTASE FADF-RELATED"/>
    <property type="match status" value="1"/>
</dbReference>
<dbReference type="GO" id="GO:0016491">
    <property type="term" value="F:oxidoreductase activity"/>
    <property type="evidence" value="ECO:0007669"/>
    <property type="project" value="UniProtKB-KW"/>
</dbReference>
<feature type="domain" description="4Fe-4S ferredoxin-type" evidence="6">
    <location>
        <begin position="1"/>
        <end position="30"/>
    </location>
</feature>
<reference evidence="7 8" key="1">
    <citation type="submission" date="2018-12" db="EMBL/GenBank/DDBJ databases">
        <authorList>
            <consortium name="Pathogen Informatics"/>
        </authorList>
    </citation>
    <scope>NUCLEOTIDE SEQUENCE [LARGE SCALE GENOMIC DNA]</scope>
    <source>
        <strain evidence="7 8">NCTC13079</strain>
    </source>
</reference>
<dbReference type="OrthoDB" id="5241828at2"/>
<evidence type="ECO:0000256" key="4">
    <source>
        <dbReference type="ARBA" id="ARBA00023004"/>
    </source>
</evidence>
<dbReference type="Proteomes" id="UP000269544">
    <property type="component" value="Chromosome"/>
</dbReference>
<dbReference type="Gene3D" id="3.30.70.20">
    <property type="match status" value="1"/>
</dbReference>
<dbReference type="GO" id="GO:0051539">
    <property type="term" value="F:4 iron, 4 sulfur cluster binding"/>
    <property type="evidence" value="ECO:0007669"/>
    <property type="project" value="UniProtKB-KW"/>
</dbReference>
<dbReference type="EMBL" id="LR134523">
    <property type="protein sequence ID" value="VEJ35849.1"/>
    <property type="molecule type" value="Genomic_DNA"/>
</dbReference>
<protein>
    <submittedName>
        <fullName evidence="7">Fe-S oxidoreductase</fullName>
    </submittedName>
</protein>
<dbReference type="PANTHER" id="PTHR43255">
    <property type="entry name" value="IRON-SULFUR-BINDING OXIDOREDUCTASE FADF-RELATED-RELATED"/>
    <property type="match status" value="1"/>
</dbReference>
<evidence type="ECO:0000259" key="6">
    <source>
        <dbReference type="PROSITE" id="PS51379"/>
    </source>
</evidence>
<evidence type="ECO:0000313" key="7">
    <source>
        <dbReference type="EMBL" id="VEJ35849.1"/>
    </source>
</evidence>
<name>A0A448V1Z1_9FIRM</name>
<dbReference type="InterPro" id="IPR017896">
    <property type="entry name" value="4Fe4S_Fe-S-bd"/>
</dbReference>
<dbReference type="SUPFAM" id="SSF54862">
    <property type="entry name" value="4Fe-4S ferredoxins"/>
    <property type="match status" value="1"/>
</dbReference>
<proteinExistence type="predicted"/>
<keyword evidence="3" id="KW-0560">Oxidoreductase</keyword>